<evidence type="ECO:0000313" key="2">
    <source>
        <dbReference type="EMBL" id="GBP30916.1"/>
    </source>
</evidence>
<reference evidence="2 3" key="1">
    <citation type="journal article" date="2019" name="Commun. Biol.">
        <title>The bagworm genome reveals a unique fibroin gene that provides high tensile strength.</title>
        <authorList>
            <person name="Kono N."/>
            <person name="Nakamura H."/>
            <person name="Ohtoshi R."/>
            <person name="Tomita M."/>
            <person name="Numata K."/>
            <person name="Arakawa K."/>
        </authorList>
    </citation>
    <scope>NUCLEOTIDE SEQUENCE [LARGE SCALE GENOMIC DNA]</scope>
</reference>
<feature type="compositionally biased region" description="Basic and acidic residues" evidence="1">
    <location>
        <begin position="39"/>
        <end position="58"/>
    </location>
</feature>
<accession>A0A4C1UY21</accession>
<dbReference type="EMBL" id="BGZK01000239">
    <property type="protein sequence ID" value="GBP30916.1"/>
    <property type="molecule type" value="Genomic_DNA"/>
</dbReference>
<evidence type="ECO:0000313" key="3">
    <source>
        <dbReference type="Proteomes" id="UP000299102"/>
    </source>
</evidence>
<organism evidence="2 3">
    <name type="scientific">Eumeta variegata</name>
    <name type="common">Bagworm moth</name>
    <name type="synonym">Eumeta japonica</name>
    <dbReference type="NCBI Taxonomy" id="151549"/>
    <lineage>
        <taxon>Eukaryota</taxon>
        <taxon>Metazoa</taxon>
        <taxon>Ecdysozoa</taxon>
        <taxon>Arthropoda</taxon>
        <taxon>Hexapoda</taxon>
        <taxon>Insecta</taxon>
        <taxon>Pterygota</taxon>
        <taxon>Neoptera</taxon>
        <taxon>Endopterygota</taxon>
        <taxon>Lepidoptera</taxon>
        <taxon>Glossata</taxon>
        <taxon>Ditrysia</taxon>
        <taxon>Tineoidea</taxon>
        <taxon>Psychidae</taxon>
        <taxon>Oiketicinae</taxon>
        <taxon>Eumeta</taxon>
    </lineage>
</organism>
<feature type="region of interest" description="Disordered" evidence="1">
    <location>
        <begin position="34"/>
        <end position="72"/>
    </location>
</feature>
<gene>
    <name evidence="2" type="ORF">EVAR_28556_1</name>
</gene>
<proteinExistence type="predicted"/>
<comment type="caution">
    <text evidence="2">The sequence shown here is derived from an EMBL/GenBank/DDBJ whole genome shotgun (WGS) entry which is preliminary data.</text>
</comment>
<evidence type="ECO:0000256" key="1">
    <source>
        <dbReference type="SAM" id="MobiDB-lite"/>
    </source>
</evidence>
<dbReference type="AlphaFoldDB" id="A0A4C1UY21"/>
<sequence length="124" mass="13926">MSIIWLFFELCCPKRSKTQFLLHNHNCPGRQALRINHQHRTEANRFSDSRSPKEDTDGTFRGGSPAPPSAGGVSFSPVITVQWHRPAQLMPPAAIKSDRFQKFNRAFGFNLCSLSSPLRVVFAA</sequence>
<dbReference type="Proteomes" id="UP000299102">
    <property type="component" value="Unassembled WGS sequence"/>
</dbReference>
<keyword evidence="3" id="KW-1185">Reference proteome</keyword>
<name>A0A4C1UY21_EUMVA</name>
<protein>
    <submittedName>
        <fullName evidence="2">Uncharacterized protein</fullName>
    </submittedName>
</protein>